<dbReference type="Pfam" id="PF00691">
    <property type="entry name" value="OmpA"/>
    <property type="match status" value="1"/>
</dbReference>
<dbReference type="SUPFAM" id="SSF48452">
    <property type="entry name" value="TPR-like"/>
    <property type="match status" value="1"/>
</dbReference>
<dbReference type="Proteomes" id="UP000266183">
    <property type="component" value="Chromosome"/>
</dbReference>
<name>A0A385SVG4_9BACT</name>
<dbReference type="InterPro" id="IPR050330">
    <property type="entry name" value="Bact_OuterMem_StrucFunc"/>
</dbReference>
<reference evidence="9" key="1">
    <citation type="submission" date="2018-09" db="EMBL/GenBank/DDBJ databases">
        <title>Chryseolinea sp. KIS68-18 isolated from soil.</title>
        <authorList>
            <person name="Weon H.-Y."/>
            <person name="Kwon S.-W."/>
            <person name="Lee S.A."/>
        </authorList>
    </citation>
    <scope>NUCLEOTIDE SEQUENCE [LARGE SCALE GENOMIC DNA]</scope>
    <source>
        <strain evidence="9">KIS68-18</strain>
    </source>
</reference>
<proteinExistence type="predicted"/>
<evidence type="ECO:0000313" key="9">
    <source>
        <dbReference type="Proteomes" id="UP000266183"/>
    </source>
</evidence>
<keyword evidence="9" id="KW-1185">Reference proteome</keyword>
<evidence type="ECO:0000256" key="5">
    <source>
        <dbReference type="PROSITE-ProRule" id="PRU00473"/>
    </source>
</evidence>
<keyword evidence="2 5" id="KW-0472">Membrane</keyword>
<dbReference type="InterPro" id="IPR006665">
    <property type="entry name" value="OmpA-like"/>
</dbReference>
<keyword evidence="6" id="KW-0732">Signal</keyword>
<dbReference type="InterPro" id="IPR011042">
    <property type="entry name" value="6-blade_b-propeller_TolB-like"/>
</dbReference>
<dbReference type="PROSITE" id="PS50005">
    <property type="entry name" value="TPR"/>
    <property type="match status" value="1"/>
</dbReference>
<dbReference type="PRINTS" id="PR01021">
    <property type="entry name" value="OMPADOMAIN"/>
</dbReference>
<dbReference type="InterPro" id="IPR011990">
    <property type="entry name" value="TPR-like_helical_dom_sf"/>
</dbReference>
<gene>
    <name evidence="8" type="ORF">D4L85_29895</name>
</gene>
<dbReference type="KEGG" id="chk:D4L85_29895"/>
<dbReference type="PANTHER" id="PTHR30329:SF21">
    <property type="entry name" value="LIPOPROTEIN YIAD-RELATED"/>
    <property type="match status" value="1"/>
</dbReference>
<sequence length="777" mass="86757">MTRKVNLLYWLLFFSAVALQAQDSKSLADAEHYFSVRSYDVALPKFLAAIQAGEKSPLVYYKTGVCYQKSPETDEQIKSIPYFEYALKNGKDMPTSLYYDLGTMYLKDENLQNAVQSFTKFRELSSKADKKIMAQADEAIQTCHNAIALMSVPRNFKVTHFNSIINTKYTEYNPVVSADESVMAYTALRPNTGKTRTGDKFIEEIYITYNINGAWSEPKVVPIAHDYNVGTAGISADGQKMLIFMGGASDPGGLFQISKAGGDAWSKPSLLTPTLNTPKYLESTASITPDGKTIYFASDRLGGQGGLDIYKTTLQANGSWTNPVNLGPEVNSKANEDAPFIHPDQKTLFFTSDGHNSMGGRDIFVTRMVGTKWTSPENMGYPVNTTVNDNYFTLIADGTRAYFSSDRKGGMGGQDIYYIDLPAESANIPLTMIKGKILNAETGKPMPTKIYLIDNETDKKLDFVYDPDPETGNYLVILPPSKNYDMVIESEGFLPYTLNINIPNQTYFYELYQMVSLKTIKQFDVVVGQEVQVKNAFYDTDSDVKADLRKTHEAKLVQGGNVDVYDMMLDLMAAQDKDGINYLSDLIQMKDPIEEVNFNEKENSRIEMATRTYYYDESDESKFEQKQVDGKTIFSLPTFMVNEEIMKQKGQTAKKASVIDKAVLAKSAKIYFDAGKSDLKAQYNAQLDGILAELNKNPDLGIEILGFASAEGTEEMNRDLSNKRAISVLDYINHKGVVRRRIVAKGYGATKDQSASKEEGRRVEVHIVDLNALSEIK</sequence>
<dbReference type="InterPro" id="IPR036737">
    <property type="entry name" value="OmpA-like_sf"/>
</dbReference>
<dbReference type="SUPFAM" id="SSF82171">
    <property type="entry name" value="DPP6 N-terminal domain-like"/>
    <property type="match status" value="1"/>
</dbReference>
<dbReference type="GO" id="GO:0009279">
    <property type="term" value="C:cell outer membrane"/>
    <property type="evidence" value="ECO:0007669"/>
    <property type="project" value="UniProtKB-SubCell"/>
</dbReference>
<dbReference type="InterPro" id="IPR019734">
    <property type="entry name" value="TPR_rpt"/>
</dbReference>
<evidence type="ECO:0000256" key="6">
    <source>
        <dbReference type="SAM" id="SignalP"/>
    </source>
</evidence>
<dbReference type="PANTHER" id="PTHR30329">
    <property type="entry name" value="STATOR ELEMENT OF FLAGELLAR MOTOR COMPLEX"/>
    <property type="match status" value="1"/>
</dbReference>
<feature type="chain" id="PRO_5017474020" description="OmpA-like domain-containing protein" evidence="6">
    <location>
        <begin position="22"/>
        <end position="777"/>
    </location>
</feature>
<dbReference type="OrthoDB" id="1488841at2"/>
<keyword evidence="3" id="KW-0998">Cell outer membrane</keyword>
<dbReference type="Gene3D" id="2.120.10.30">
    <property type="entry name" value="TolB, C-terminal domain"/>
    <property type="match status" value="1"/>
</dbReference>
<feature type="domain" description="OmpA-like" evidence="7">
    <location>
        <begin position="659"/>
        <end position="771"/>
    </location>
</feature>
<dbReference type="InterPro" id="IPR011659">
    <property type="entry name" value="WD40"/>
</dbReference>
<keyword evidence="4" id="KW-0802">TPR repeat</keyword>
<evidence type="ECO:0000313" key="8">
    <source>
        <dbReference type="EMBL" id="AYB34536.1"/>
    </source>
</evidence>
<dbReference type="AlphaFoldDB" id="A0A385SVG4"/>
<dbReference type="CDD" id="cd07185">
    <property type="entry name" value="OmpA_C-like"/>
    <property type="match status" value="1"/>
</dbReference>
<comment type="subcellular location">
    <subcellularLocation>
        <location evidence="1">Cell outer membrane</location>
    </subcellularLocation>
</comment>
<evidence type="ECO:0000259" key="7">
    <source>
        <dbReference type="PROSITE" id="PS51123"/>
    </source>
</evidence>
<dbReference type="Gene3D" id="3.30.1330.60">
    <property type="entry name" value="OmpA-like domain"/>
    <property type="match status" value="1"/>
</dbReference>
<dbReference type="Gene3D" id="1.25.40.10">
    <property type="entry name" value="Tetratricopeptide repeat domain"/>
    <property type="match status" value="1"/>
</dbReference>
<evidence type="ECO:0000256" key="3">
    <source>
        <dbReference type="ARBA" id="ARBA00023237"/>
    </source>
</evidence>
<feature type="signal peptide" evidence="6">
    <location>
        <begin position="1"/>
        <end position="21"/>
    </location>
</feature>
<dbReference type="Pfam" id="PF07676">
    <property type="entry name" value="PD40"/>
    <property type="match status" value="3"/>
</dbReference>
<feature type="repeat" description="TPR" evidence="4">
    <location>
        <begin position="95"/>
        <end position="128"/>
    </location>
</feature>
<dbReference type="EMBL" id="CP032382">
    <property type="protein sequence ID" value="AYB34536.1"/>
    <property type="molecule type" value="Genomic_DNA"/>
</dbReference>
<dbReference type="SUPFAM" id="SSF103088">
    <property type="entry name" value="OmpA-like"/>
    <property type="match status" value="1"/>
</dbReference>
<accession>A0A385SVG4</accession>
<dbReference type="InterPro" id="IPR006664">
    <property type="entry name" value="OMP_bac"/>
</dbReference>
<evidence type="ECO:0000256" key="1">
    <source>
        <dbReference type="ARBA" id="ARBA00004442"/>
    </source>
</evidence>
<evidence type="ECO:0000256" key="2">
    <source>
        <dbReference type="ARBA" id="ARBA00023136"/>
    </source>
</evidence>
<evidence type="ECO:0000256" key="4">
    <source>
        <dbReference type="PROSITE-ProRule" id="PRU00339"/>
    </source>
</evidence>
<protein>
    <recommendedName>
        <fullName evidence="7">OmpA-like domain-containing protein</fullName>
    </recommendedName>
</protein>
<organism evidence="8 9">
    <name type="scientific">Chryseolinea soli</name>
    <dbReference type="NCBI Taxonomy" id="2321403"/>
    <lineage>
        <taxon>Bacteria</taxon>
        <taxon>Pseudomonadati</taxon>
        <taxon>Bacteroidota</taxon>
        <taxon>Cytophagia</taxon>
        <taxon>Cytophagales</taxon>
        <taxon>Fulvivirgaceae</taxon>
        <taxon>Chryseolinea</taxon>
    </lineage>
</organism>
<dbReference type="PROSITE" id="PS51123">
    <property type="entry name" value="OMPA_2"/>
    <property type="match status" value="1"/>
</dbReference>
<dbReference type="RefSeq" id="WP_119757795.1">
    <property type="nucleotide sequence ID" value="NZ_CP032382.1"/>
</dbReference>